<reference evidence="2 4" key="1">
    <citation type="journal article" date="2009" name="PLoS Biol.">
        <title>Lineage-specific biology revealed by a finished genome assembly of the mouse.</title>
        <authorList>
            <consortium name="Mouse Genome Sequencing Consortium"/>
            <person name="Church D.M."/>
            <person name="Goodstadt L."/>
            <person name="Hillier L.W."/>
            <person name="Zody M.C."/>
            <person name="Goldstein S."/>
            <person name="She X."/>
            <person name="Bult C.J."/>
            <person name="Agarwala R."/>
            <person name="Cherry J.L."/>
            <person name="DiCuccio M."/>
            <person name="Hlavina W."/>
            <person name="Kapustin Y."/>
            <person name="Meric P."/>
            <person name="Maglott D."/>
            <person name="Birtle Z."/>
            <person name="Marques A.C."/>
            <person name="Graves T."/>
            <person name="Zhou S."/>
            <person name="Teague B."/>
            <person name="Potamousis K."/>
            <person name="Churas C."/>
            <person name="Place M."/>
            <person name="Herschleb J."/>
            <person name="Runnheim R."/>
            <person name="Forrest D."/>
            <person name="Amos-Landgraf J."/>
            <person name="Schwartz D.C."/>
            <person name="Cheng Z."/>
            <person name="Lindblad-Toh K."/>
            <person name="Eichler E.E."/>
            <person name="Ponting C.P."/>
        </authorList>
    </citation>
    <scope>NUCLEOTIDE SEQUENCE [LARGE SCALE GENOMIC DNA]</scope>
    <source>
        <strain evidence="2 4">C57BL/6J</strain>
    </source>
</reference>
<organism evidence="2 4">
    <name type="scientific">Mus musculus</name>
    <name type="common">Mouse</name>
    <dbReference type="NCBI Taxonomy" id="10090"/>
    <lineage>
        <taxon>Eukaryota</taxon>
        <taxon>Metazoa</taxon>
        <taxon>Chordata</taxon>
        <taxon>Craniata</taxon>
        <taxon>Vertebrata</taxon>
        <taxon>Euteleostomi</taxon>
        <taxon>Mammalia</taxon>
        <taxon>Eutheria</taxon>
        <taxon>Euarchontoglires</taxon>
        <taxon>Glires</taxon>
        <taxon>Rodentia</taxon>
        <taxon>Myomorpha</taxon>
        <taxon>Muroidea</taxon>
        <taxon>Muridae</taxon>
        <taxon>Murinae</taxon>
        <taxon>Mus</taxon>
        <taxon>Mus</taxon>
    </lineage>
</organism>
<dbReference type="MGI" id="MGI:1336883">
    <property type="gene designation" value="Smad6"/>
</dbReference>
<evidence type="ECO:0000313" key="4">
    <source>
        <dbReference type="Proteomes" id="UP000000589"/>
    </source>
</evidence>
<evidence type="ECO:0000313" key="2">
    <source>
        <dbReference type="Ensembl" id="ENSMUSP00000137442.2"/>
    </source>
</evidence>
<dbReference type="AlphaFoldDB" id="J3QPR3"/>
<dbReference type="HOGENOM" id="CLU_2440284_0_0_1"/>
<feature type="region of interest" description="Disordered" evidence="1">
    <location>
        <begin position="1"/>
        <end position="79"/>
    </location>
</feature>
<proteinExistence type="predicted"/>
<dbReference type="Ensembl" id="ENSMUST00000179458.2">
    <property type="protein sequence ID" value="ENSMUSP00000137442.2"/>
    <property type="gene ID" value="ENSMUSG00000036867.8"/>
</dbReference>
<reference evidence="2" key="3">
    <citation type="submission" date="2025-08" db="UniProtKB">
        <authorList>
            <consortium name="Ensembl"/>
        </authorList>
    </citation>
    <scope>IDENTIFICATION</scope>
    <source>
        <strain evidence="2">C57BL/6J</strain>
    </source>
</reference>
<name>J3QPR3_MOUSE</name>
<dbReference type="AGR" id="MGI:1336883"/>
<sequence length="90" mass="9248">MTPRRSSGGPQCAFEENKKERERREGERARELSPEKEPPGAASPNLAGTAGPPGGTLVKGGGGDLGSRGARSDPAQRGAGCDLCFGGLHF</sequence>
<gene>
    <name evidence="2 3" type="primary">Smad6</name>
</gene>
<dbReference type="SMR" id="J3QPR3"/>
<evidence type="ECO:0000313" key="3">
    <source>
        <dbReference type="MGI" id="MGI:1336883"/>
    </source>
</evidence>
<keyword evidence="4" id="KW-1185">Reference proteome</keyword>
<evidence type="ECO:0000256" key="1">
    <source>
        <dbReference type="SAM" id="MobiDB-lite"/>
    </source>
</evidence>
<feature type="compositionally biased region" description="Basic and acidic residues" evidence="1">
    <location>
        <begin position="15"/>
        <end position="38"/>
    </location>
</feature>
<dbReference type="Proteomes" id="UP000000589">
    <property type="component" value="Chromosome 9"/>
</dbReference>
<reference evidence="2" key="4">
    <citation type="submission" date="2025-09" db="UniProtKB">
        <authorList>
            <consortium name="Ensembl"/>
        </authorList>
    </citation>
    <scope>IDENTIFICATION</scope>
    <source>
        <strain evidence="2">C57BL/6J</strain>
    </source>
</reference>
<accession>J3QPR3</accession>
<feature type="compositionally biased region" description="Gly residues" evidence="1">
    <location>
        <begin position="51"/>
        <end position="66"/>
    </location>
</feature>
<dbReference type="GeneTree" id="ENSGT00940000158146"/>
<dbReference type="Bgee" id="ENSMUSG00000036867">
    <property type="expression patterns" value="Expressed in right lung and 189 other cell types or tissues"/>
</dbReference>
<dbReference type="ExpressionAtlas" id="J3QPR3">
    <property type="expression patterns" value="baseline and differential"/>
</dbReference>
<dbReference type="Antibodypedia" id="13795">
    <property type="antibodies" value="569 antibodies from 37 providers"/>
</dbReference>
<dbReference type="VEuPathDB" id="HostDB:ENSMUSG00000036867"/>
<reference evidence="2 4" key="2">
    <citation type="journal article" date="2011" name="PLoS Biol.">
        <title>Modernizing reference genome assemblies.</title>
        <authorList>
            <person name="Church D.M."/>
            <person name="Schneider V.A."/>
            <person name="Graves T."/>
            <person name="Auger K."/>
            <person name="Cunningham F."/>
            <person name="Bouk N."/>
            <person name="Chen H.C."/>
            <person name="Agarwala R."/>
            <person name="McLaren W.M."/>
            <person name="Ritchie G.R."/>
            <person name="Albracht D."/>
            <person name="Kremitzki M."/>
            <person name="Rock S."/>
            <person name="Kotkiewicz H."/>
            <person name="Kremitzki C."/>
            <person name="Wollam A."/>
            <person name="Trani L."/>
            <person name="Fulton L."/>
            <person name="Fulton R."/>
            <person name="Matthews L."/>
            <person name="Whitehead S."/>
            <person name="Chow W."/>
            <person name="Torrance J."/>
            <person name="Dunn M."/>
            <person name="Harden G."/>
            <person name="Threadgold G."/>
            <person name="Wood J."/>
            <person name="Collins J."/>
            <person name="Heath P."/>
            <person name="Griffiths G."/>
            <person name="Pelan S."/>
            <person name="Grafham D."/>
            <person name="Eichler E.E."/>
            <person name="Weinstock G."/>
            <person name="Mardis E.R."/>
            <person name="Wilson R.K."/>
            <person name="Howe K."/>
            <person name="Flicek P."/>
            <person name="Hubbard T."/>
        </authorList>
    </citation>
    <scope>NUCLEOTIDE SEQUENCE [LARGE SCALE GENOMIC DNA]</scope>
    <source>
        <strain evidence="2 4">C57BL/6J</strain>
    </source>
</reference>
<protein>
    <submittedName>
        <fullName evidence="2">SMAD family member 6</fullName>
    </submittedName>
</protein>